<reference evidence="1 2" key="1">
    <citation type="submission" date="2015-10" db="EMBL/GenBank/DDBJ databases">
        <title>Genome sequencing of Penicillium freii.</title>
        <authorList>
            <person name="Nguyen H.D."/>
            <person name="Visagie C.M."/>
            <person name="Seifert K.A."/>
        </authorList>
    </citation>
    <scope>NUCLEOTIDE SEQUENCE [LARGE SCALE GENOMIC DNA]</scope>
    <source>
        <strain evidence="1 2">DAOM 242723</strain>
    </source>
</reference>
<organism evidence="1 2">
    <name type="scientific">Penicillium freii</name>
    <dbReference type="NCBI Taxonomy" id="48697"/>
    <lineage>
        <taxon>Eukaryota</taxon>
        <taxon>Fungi</taxon>
        <taxon>Dikarya</taxon>
        <taxon>Ascomycota</taxon>
        <taxon>Pezizomycotina</taxon>
        <taxon>Eurotiomycetes</taxon>
        <taxon>Eurotiomycetidae</taxon>
        <taxon>Eurotiales</taxon>
        <taxon>Aspergillaceae</taxon>
        <taxon>Penicillium</taxon>
    </lineage>
</organism>
<evidence type="ECO:0000313" key="2">
    <source>
        <dbReference type="Proteomes" id="UP000055045"/>
    </source>
</evidence>
<keyword evidence="2" id="KW-1185">Reference proteome</keyword>
<name>A0A101MR38_PENFR</name>
<protein>
    <submittedName>
        <fullName evidence="1">Uncharacterized protein</fullName>
    </submittedName>
</protein>
<evidence type="ECO:0000313" key="1">
    <source>
        <dbReference type="EMBL" id="KUM65162.1"/>
    </source>
</evidence>
<dbReference type="AlphaFoldDB" id="A0A101MR38"/>
<sequence>MASGIQYKKPHSGKRREHIDLYTIDCHVTHYIYRRLDYLSIKLRYSGLFGLVSNSPVQGQVIGAKERLLIV</sequence>
<dbReference type="EMBL" id="LLXE01000032">
    <property type="protein sequence ID" value="KUM65162.1"/>
    <property type="molecule type" value="Genomic_DNA"/>
</dbReference>
<gene>
    <name evidence="1" type="ORF">ACN42_g1929</name>
</gene>
<accession>A0A101MR38</accession>
<dbReference type="Proteomes" id="UP000055045">
    <property type="component" value="Unassembled WGS sequence"/>
</dbReference>
<proteinExistence type="predicted"/>
<comment type="caution">
    <text evidence="1">The sequence shown here is derived from an EMBL/GenBank/DDBJ whole genome shotgun (WGS) entry which is preliminary data.</text>
</comment>